<feature type="compositionally biased region" description="Pro residues" evidence="1">
    <location>
        <begin position="106"/>
        <end position="115"/>
    </location>
</feature>
<dbReference type="Proteomes" id="UP000722989">
    <property type="component" value="Unassembled WGS sequence"/>
</dbReference>
<feature type="compositionally biased region" description="Pro residues" evidence="1">
    <location>
        <begin position="65"/>
        <end position="76"/>
    </location>
</feature>
<evidence type="ECO:0000256" key="1">
    <source>
        <dbReference type="SAM" id="MobiDB-lite"/>
    </source>
</evidence>
<gene>
    <name evidence="3" type="ORF">HC031_22285</name>
</gene>
<dbReference type="RefSeq" id="WP_167927329.1">
    <property type="nucleotide sequence ID" value="NZ_JAATVY010000018.1"/>
</dbReference>
<evidence type="ECO:0000256" key="2">
    <source>
        <dbReference type="SAM" id="Phobius"/>
    </source>
</evidence>
<feature type="transmembrane region" description="Helical" evidence="2">
    <location>
        <begin position="20"/>
        <end position="41"/>
    </location>
</feature>
<evidence type="ECO:0000313" key="3">
    <source>
        <dbReference type="EMBL" id="NJC72425.1"/>
    </source>
</evidence>
<proteinExistence type="predicted"/>
<comment type="caution">
    <text evidence="3">The sequence shown here is derived from an EMBL/GenBank/DDBJ whole genome shotgun (WGS) entry which is preliminary data.</text>
</comment>
<feature type="compositionally biased region" description="Low complexity" evidence="1">
    <location>
        <begin position="77"/>
        <end position="91"/>
    </location>
</feature>
<evidence type="ECO:0000313" key="4">
    <source>
        <dbReference type="Proteomes" id="UP000722989"/>
    </source>
</evidence>
<organism evidence="3 4">
    <name type="scientific">Planosporangium thailandense</name>
    <dbReference type="NCBI Taxonomy" id="765197"/>
    <lineage>
        <taxon>Bacteria</taxon>
        <taxon>Bacillati</taxon>
        <taxon>Actinomycetota</taxon>
        <taxon>Actinomycetes</taxon>
        <taxon>Micromonosporales</taxon>
        <taxon>Micromonosporaceae</taxon>
        <taxon>Planosporangium</taxon>
    </lineage>
</organism>
<keyword evidence="2" id="KW-0472">Membrane</keyword>
<reference evidence="3 4" key="1">
    <citation type="submission" date="2020-03" db="EMBL/GenBank/DDBJ databases">
        <title>WGS of the type strain of Planosporangium spp.</title>
        <authorList>
            <person name="Thawai C."/>
        </authorList>
    </citation>
    <scope>NUCLEOTIDE SEQUENCE [LARGE SCALE GENOMIC DNA]</scope>
    <source>
        <strain evidence="3 4">TBRC 5610</strain>
    </source>
</reference>
<evidence type="ECO:0008006" key="5">
    <source>
        <dbReference type="Google" id="ProtNLM"/>
    </source>
</evidence>
<keyword evidence="2" id="KW-1133">Transmembrane helix</keyword>
<keyword evidence="2" id="KW-0812">Transmembrane</keyword>
<keyword evidence="4" id="KW-1185">Reference proteome</keyword>
<dbReference type="EMBL" id="JAATVY010000018">
    <property type="protein sequence ID" value="NJC72425.1"/>
    <property type="molecule type" value="Genomic_DNA"/>
</dbReference>
<accession>A0ABX0Y4V0</accession>
<feature type="region of interest" description="Disordered" evidence="1">
    <location>
        <begin position="52"/>
        <end position="131"/>
    </location>
</feature>
<sequence>MDVTGSRSRPHLTLRQRARLRGGALLAAVAVVVTAAVVMVWHQPQVRSVLAPPRADTVRHGDPGPIQPVPGEPPLADPAASPSASAGSPSPSVAPTPTTPHSQPAAPAPAAPPAPRFTGVSGDSCPQTDTSGYYNRGWSRDWYARSRGGWRGDGCGGRMIAVPMSGDPNVDDPDNVIVWWFRLPAARACAVSVHVPDTGRALDAAGAPATYFVYPSLDASGSALGRFDVDQVHNQGRWMAAGSFAAPTGQLSIRMVTRGVDWGAHSGAHLGVSAVRVTC</sequence>
<name>A0ABX0Y4V0_9ACTN</name>
<protein>
    <recommendedName>
        <fullName evidence="5">Adhesin</fullName>
    </recommendedName>
</protein>